<organism evidence="2 3">
    <name type="scientific">Mycobacterium parascrofulaceum ATCC BAA-614</name>
    <dbReference type="NCBI Taxonomy" id="525368"/>
    <lineage>
        <taxon>Bacteria</taxon>
        <taxon>Bacillati</taxon>
        <taxon>Actinomycetota</taxon>
        <taxon>Actinomycetes</taxon>
        <taxon>Mycobacteriales</taxon>
        <taxon>Mycobacteriaceae</taxon>
        <taxon>Mycobacterium</taxon>
        <taxon>Mycobacterium simiae complex</taxon>
    </lineage>
</organism>
<dbReference type="EMBL" id="ADNV01000372">
    <property type="protein sequence ID" value="EFG74257.1"/>
    <property type="molecule type" value="Genomic_DNA"/>
</dbReference>
<gene>
    <name evidence="2" type="ORF">HMPREF0591_5834</name>
</gene>
<sequence length="59" mass="6087">MPGAAKSRNPRRQHTLDAASSPATGRAPGYVRSPAPTSRRFAAGCVPTRAAVRRASSPG</sequence>
<feature type="region of interest" description="Disordered" evidence="1">
    <location>
        <begin position="1"/>
        <end position="44"/>
    </location>
</feature>
<accession>D5PI40</accession>
<protein>
    <submittedName>
        <fullName evidence="2">Uncharacterized protein</fullName>
    </submittedName>
</protein>
<reference evidence="2 3" key="1">
    <citation type="submission" date="2010-04" db="EMBL/GenBank/DDBJ databases">
        <authorList>
            <person name="Muzny D."/>
            <person name="Qin X."/>
            <person name="Deng J."/>
            <person name="Jiang H."/>
            <person name="Liu Y."/>
            <person name="Qu J."/>
            <person name="Song X.-Z."/>
            <person name="Zhang L."/>
            <person name="Thornton R."/>
            <person name="Coyle M."/>
            <person name="Francisco L."/>
            <person name="Jackson L."/>
            <person name="Javaid M."/>
            <person name="Korchina V."/>
            <person name="Kovar C."/>
            <person name="Mata R."/>
            <person name="Mathew T."/>
            <person name="Ngo R."/>
            <person name="Nguyen L."/>
            <person name="Nguyen N."/>
            <person name="Okwuonu G."/>
            <person name="Ongeri F."/>
            <person name="Pham C."/>
            <person name="Simmons D."/>
            <person name="Wilczek-Boney K."/>
            <person name="Hale W."/>
            <person name="Jakkamsetti A."/>
            <person name="Pham P."/>
            <person name="Ruth R."/>
            <person name="San Lucas F."/>
            <person name="Warren J."/>
            <person name="Zhang J."/>
            <person name="Zhao Z."/>
            <person name="Zhou C."/>
            <person name="Zhu D."/>
            <person name="Lee S."/>
            <person name="Bess C."/>
            <person name="Blankenburg K."/>
            <person name="Forbes L."/>
            <person name="Fu Q."/>
            <person name="Gubbala S."/>
            <person name="Hirani K."/>
            <person name="Jayaseelan J.C."/>
            <person name="Lara F."/>
            <person name="Munidasa M."/>
            <person name="Palculict T."/>
            <person name="Patil S."/>
            <person name="Pu L.-L."/>
            <person name="Saada N."/>
            <person name="Tang L."/>
            <person name="Weissenberger G."/>
            <person name="Zhu Y."/>
            <person name="Hemphill L."/>
            <person name="Shang Y."/>
            <person name="Youmans B."/>
            <person name="Ayvaz T."/>
            <person name="Ross M."/>
            <person name="Santibanez J."/>
            <person name="Aqrawi P."/>
            <person name="Gross S."/>
            <person name="Joshi V."/>
            <person name="Fowler G."/>
            <person name="Nazareth L."/>
            <person name="Reid J."/>
            <person name="Worley K."/>
            <person name="Petrosino J."/>
            <person name="Highlander S."/>
            <person name="Gibbs R."/>
        </authorList>
    </citation>
    <scope>NUCLEOTIDE SEQUENCE [LARGE SCALE GENOMIC DNA]</scope>
    <source>
        <strain evidence="2 3">ATCC BAA-614</strain>
    </source>
</reference>
<comment type="caution">
    <text evidence="2">The sequence shown here is derived from an EMBL/GenBank/DDBJ whole genome shotgun (WGS) entry which is preliminary data.</text>
</comment>
<dbReference type="AlphaFoldDB" id="D5PI40"/>
<evidence type="ECO:0000313" key="3">
    <source>
        <dbReference type="Proteomes" id="UP000003653"/>
    </source>
</evidence>
<name>D5PI40_9MYCO</name>
<evidence type="ECO:0000256" key="1">
    <source>
        <dbReference type="SAM" id="MobiDB-lite"/>
    </source>
</evidence>
<keyword evidence="3" id="KW-1185">Reference proteome</keyword>
<dbReference type="HOGENOM" id="CLU_2955662_0_0_11"/>
<evidence type="ECO:0000313" key="2">
    <source>
        <dbReference type="EMBL" id="EFG74257.1"/>
    </source>
</evidence>
<proteinExistence type="predicted"/>
<dbReference type="Proteomes" id="UP000003653">
    <property type="component" value="Unassembled WGS sequence"/>
</dbReference>